<organism evidence="2 3">
    <name type="scientific">Pseudooceanicola nanhaiensis</name>
    <dbReference type="NCBI Taxonomy" id="375761"/>
    <lineage>
        <taxon>Bacteria</taxon>
        <taxon>Pseudomonadati</taxon>
        <taxon>Pseudomonadota</taxon>
        <taxon>Alphaproteobacteria</taxon>
        <taxon>Rhodobacterales</taxon>
        <taxon>Paracoccaceae</taxon>
        <taxon>Pseudooceanicola</taxon>
    </lineage>
</organism>
<dbReference type="EMBL" id="BMLF01000003">
    <property type="protein sequence ID" value="GGM11747.1"/>
    <property type="molecule type" value="Genomic_DNA"/>
</dbReference>
<reference evidence="2" key="1">
    <citation type="journal article" date="2014" name="Int. J. Syst. Evol. Microbiol.">
        <title>Complete genome sequence of Corynebacterium casei LMG S-19264T (=DSM 44701T), isolated from a smear-ripened cheese.</title>
        <authorList>
            <consortium name="US DOE Joint Genome Institute (JGI-PGF)"/>
            <person name="Walter F."/>
            <person name="Albersmeier A."/>
            <person name="Kalinowski J."/>
            <person name="Ruckert C."/>
        </authorList>
    </citation>
    <scope>NUCLEOTIDE SEQUENCE</scope>
    <source>
        <strain evidence="2">CGMCC 1.6293</strain>
    </source>
</reference>
<sequence>MFANLFLSMRFAAQRAAFSAVAGILMLVGLAFLTVAAWIGLAGAFGTLVAAVVIGCAYMGLGFVILAIASLRRPLPPPVAPAPPLPGAAPVGFSAAGVLGAFVQGIGAGIAASAAIPRRTPPPPPPPPPPR</sequence>
<keyword evidence="1" id="KW-1133">Transmembrane helix</keyword>
<comment type="caution">
    <text evidence="2">The sequence shown here is derived from an EMBL/GenBank/DDBJ whole genome shotgun (WGS) entry which is preliminary data.</text>
</comment>
<keyword evidence="3" id="KW-1185">Reference proteome</keyword>
<evidence type="ECO:0000256" key="1">
    <source>
        <dbReference type="SAM" id="Phobius"/>
    </source>
</evidence>
<feature type="transmembrane region" description="Helical" evidence="1">
    <location>
        <begin position="48"/>
        <end position="71"/>
    </location>
</feature>
<feature type="transmembrane region" description="Helical" evidence="1">
    <location>
        <begin position="91"/>
        <end position="116"/>
    </location>
</feature>
<name>A0A917WLB9_9RHOB</name>
<accession>A0A917WLB9</accession>
<dbReference type="Proteomes" id="UP000649829">
    <property type="component" value="Unassembled WGS sequence"/>
</dbReference>
<keyword evidence="1" id="KW-0812">Transmembrane</keyword>
<gene>
    <name evidence="2" type="ORF">GCM10011534_37270</name>
</gene>
<protein>
    <recommendedName>
        <fullName evidence="4">Phage holin family protein</fullName>
    </recommendedName>
</protein>
<evidence type="ECO:0000313" key="3">
    <source>
        <dbReference type="Proteomes" id="UP000649829"/>
    </source>
</evidence>
<keyword evidence="1" id="KW-0472">Membrane</keyword>
<proteinExistence type="predicted"/>
<dbReference type="AlphaFoldDB" id="A0A917WLB9"/>
<feature type="transmembrane region" description="Helical" evidence="1">
    <location>
        <begin position="20"/>
        <end position="41"/>
    </location>
</feature>
<evidence type="ECO:0000313" key="2">
    <source>
        <dbReference type="EMBL" id="GGM11747.1"/>
    </source>
</evidence>
<evidence type="ECO:0008006" key="4">
    <source>
        <dbReference type="Google" id="ProtNLM"/>
    </source>
</evidence>
<reference evidence="2" key="2">
    <citation type="submission" date="2020-09" db="EMBL/GenBank/DDBJ databases">
        <authorList>
            <person name="Sun Q."/>
            <person name="Zhou Y."/>
        </authorList>
    </citation>
    <scope>NUCLEOTIDE SEQUENCE</scope>
    <source>
        <strain evidence="2">CGMCC 1.6293</strain>
    </source>
</reference>
<dbReference type="RefSeq" id="WP_051630901.1">
    <property type="nucleotide sequence ID" value="NZ_BMLF01000003.1"/>
</dbReference>